<evidence type="ECO:0000313" key="1">
    <source>
        <dbReference type="EMBL" id="EPS74368.1"/>
    </source>
</evidence>
<proteinExistence type="predicted"/>
<sequence length="158" mass="17895">MNKRVRRRRAYSYSMLAETEPPNFSNGLVELQHEVSNATAQNVLKEKKLANIWGLYPGREISPGLAKIKRTQHVELDSSSQLSDFPISRRKRLRRPMGFSARLKGEVLKELDRMGEGGLAQETSTVPSLIPSKLLCLIVNDVIIEQYTDKTDVLTRIS</sequence>
<organism evidence="1 2">
    <name type="scientific">Genlisea aurea</name>
    <dbReference type="NCBI Taxonomy" id="192259"/>
    <lineage>
        <taxon>Eukaryota</taxon>
        <taxon>Viridiplantae</taxon>
        <taxon>Streptophyta</taxon>
        <taxon>Embryophyta</taxon>
        <taxon>Tracheophyta</taxon>
        <taxon>Spermatophyta</taxon>
        <taxon>Magnoliopsida</taxon>
        <taxon>eudicotyledons</taxon>
        <taxon>Gunneridae</taxon>
        <taxon>Pentapetalae</taxon>
        <taxon>asterids</taxon>
        <taxon>lamiids</taxon>
        <taxon>Lamiales</taxon>
        <taxon>Lentibulariaceae</taxon>
        <taxon>Genlisea</taxon>
    </lineage>
</organism>
<keyword evidence="2" id="KW-1185">Reference proteome</keyword>
<dbReference type="EMBL" id="AUSU01000097">
    <property type="protein sequence ID" value="EPS74368.1"/>
    <property type="molecule type" value="Genomic_DNA"/>
</dbReference>
<reference evidence="1 2" key="1">
    <citation type="journal article" date="2013" name="BMC Genomics">
        <title>The miniature genome of a carnivorous plant Genlisea aurea contains a low number of genes and short non-coding sequences.</title>
        <authorList>
            <person name="Leushkin E.V."/>
            <person name="Sutormin R.A."/>
            <person name="Nabieva E.R."/>
            <person name="Penin A.A."/>
            <person name="Kondrashov A.S."/>
            <person name="Logacheva M.D."/>
        </authorList>
    </citation>
    <scope>NUCLEOTIDE SEQUENCE [LARGE SCALE GENOMIC DNA]</scope>
</reference>
<name>S8EEJ2_9LAMI</name>
<evidence type="ECO:0000313" key="2">
    <source>
        <dbReference type="Proteomes" id="UP000015453"/>
    </source>
</evidence>
<accession>S8EEJ2</accession>
<comment type="caution">
    <text evidence="1">The sequence shown here is derived from an EMBL/GenBank/DDBJ whole genome shotgun (WGS) entry which is preliminary data.</text>
</comment>
<dbReference type="AlphaFoldDB" id="S8EEJ2"/>
<gene>
    <name evidence="1" type="ORF">M569_00390</name>
</gene>
<dbReference type="Proteomes" id="UP000015453">
    <property type="component" value="Unassembled WGS sequence"/>
</dbReference>
<protein>
    <submittedName>
        <fullName evidence="1">Uncharacterized protein</fullName>
    </submittedName>
</protein>